<comment type="subcellular location">
    <subcellularLocation>
        <location evidence="1">Mitochondrion</location>
    </subcellularLocation>
</comment>
<feature type="compositionally biased region" description="Basic residues" evidence="9">
    <location>
        <begin position="112"/>
        <end position="121"/>
    </location>
</feature>
<name>A0A182RQG6_ANOFN</name>
<evidence type="ECO:0000256" key="4">
    <source>
        <dbReference type="ARBA" id="ARBA00022980"/>
    </source>
</evidence>
<feature type="compositionally biased region" description="Basic and acidic residues" evidence="9">
    <location>
        <begin position="96"/>
        <end position="111"/>
    </location>
</feature>
<dbReference type="Pfam" id="PF18699">
    <property type="entry name" value="MRPL52"/>
    <property type="match status" value="1"/>
</dbReference>
<evidence type="ECO:0000256" key="1">
    <source>
        <dbReference type="ARBA" id="ARBA00004173"/>
    </source>
</evidence>
<dbReference type="InterPro" id="IPR034596">
    <property type="entry name" value="Ribosomal_mL52"/>
</dbReference>
<proteinExistence type="inferred from homology"/>
<dbReference type="PANTHER" id="PTHR34090">
    <property type="entry name" value="39S RIBOSOMAL PROTEIN L52, MITOCHONDRIAL"/>
    <property type="match status" value="1"/>
</dbReference>
<dbReference type="EnsemblMetazoa" id="AFUN008508-RA">
    <property type="protein sequence ID" value="AFUN008508-PA"/>
    <property type="gene ID" value="AFUN008508"/>
</dbReference>
<evidence type="ECO:0000313" key="10">
    <source>
        <dbReference type="EnsemblMetazoa" id="AFUN008508-PA"/>
    </source>
</evidence>
<evidence type="ECO:0000256" key="7">
    <source>
        <dbReference type="ARBA" id="ARBA00035181"/>
    </source>
</evidence>
<feature type="region of interest" description="Disordered" evidence="9">
    <location>
        <begin position="96"/>
        <end position="121"/>
    </location>
</feature>
<keyword evidence="5" id="KW-0496">Mitochondrion</keyword>
<evidence type="ECO:0000256" key="2">
    <source>
        <dbReference type="ARBA" id="ARBA00007232"/>
    </source>
</evidence>
<keyword evidence="4" id="KW-0689">Ribosomal protein</keyword>
<keyword evidence="3" id="KW-0809">Transit peptide</keyword>
<reference evidence="10" key="1">
    <citation type="submission" date="2020-05" db="UniProtKB">
        <authorList>
            <consortium name="EnsemblMetazoa"/>
        </authorList>
    </citation>
    <scope>IDENTIFICATION</scope>
    <source>
        <strain evidence="10">FUMOZ</strain>
    </source>
</reference>
<organism evidence="10">
    <name type="scientific">Anopheles funestus</name>
    <name type="common">African malaria mosquito</name>
    <dbReference type="NCBI Taxonomy" id="62324"/>
    <lineage>
        <taxon>Eukaryota</taxon>
        <taxon>Metazoa</taxon>
        <taxon>Ecdysozoa</taxon>
        <taxon>Arthropoda</taxon>
        <taxon>Hexapoda</taxon>
        <taxon>Insecta</taxon>
        <taxon>Pterygota</taxon>
        <taxon>Neoptera</taxon>
        <taxon>Endopterygota</taxon>
        <taxon>Diptera</taxon>
        <taxon>Nematocera</taxon>
        <taxon>Culicoidea</taxon>
        <taxon>Culicidae</taxon>
        <taxon>Anophelinae</taxon>
        <taxon>Anopheles</taxon>
    </lineage>
</organism>
<dbReference type="GO" id="GO:0003735">
    <property type="term" value="F:structural constituent of ribosome"/>
    <property type="evidence" value="ECO:0007669"/>
    <property type="project" value="InterPro"/>
</dbReference>
<comment type="similarity">
    <text evidence="2">Belongs to the mitochondrion-specific ribosomal protein mL52 family.</text>
</comment>
<dbReference type="GO" id="GO:0005762">
    <property type="term" value="C:mitochondrial large ribosomal subunit"/>
    <property type="evidence" value="ECO:0007669"/>
    <property type="project" value="InterPro"/>
</dbReference>
<dbReference type="STRING" id="62324.A0A182RQG6"/>
<evidence type="ECO:0000256" key="6">
    <source>
        <dbReference type="ARBA" id="ARBA00023274"/>
    </source>
</evidence>
<dbReference type="VEuPathDB" id="VectorBase:AFUN2_003647"/>
<dbReference type="PANTHER" id="PTHR34090:SF1">
    <property type="entry name" value="LARGE RIBOSOMAL SUBUNIT PROTEIN ML52"/>
    <property type="match status" value="1"/>
</dbReference>
<evidence type="ECO:0000256" key="3">
    <source>
        <dbReference type="ARBA" id="ARBA00022946"/>
    </source>
</evidence>
<evidence type="ECO:0000256" key="5">
    <source>
        <dbReference type="ARBA" id="ARBA00023128"/>
    </source>
</evidence>
<dbReference type="AlphaFoldDB" id="A0A182RQG6"/>
<keyword evidence="6" id="KW-0687">Ribonucleoprotein</keyword>
<dbReference type="GO" id="GO:0032543">
    <property type="term" value="P:mitochondrial translation"/>
    <property type="evidence" value="ECO:0007669"/>
    <property type="project" value="InterPro"/>
</dbReference>
<protein>
    <recommendedName>
        <fullName evidence="7">Large ribosomal subunit protein mL52</fullName>
    </recommendedName>
    <alternativeName>
        <fullName evidence="8">39S ribosomal protein L52, mitochondrial</fullName>
    </alternativeName>
</protein>
<evidence type="ECO:0000256" key="9">
    <source>
        <dbReference type="SAM" id="MobiDB-lite"/>
    </source>
</evidence>
<dbReference type="VEuPathDB" id="VectorBase:AFUN008508"/>
<evidence type="ECO:0000256" key="8">
    <source>
        <dbReference type="ARBA" id="ARBA00035425"/>
    </source>
</evidence>
<sequence>MPVLKNLLFIRCFHKGVQSARGVIVLNSETKKCVRNPNKSSPLTNFPDYTFMDGRVTPFGSNQKKRIIQQREIAKQIVTLSKEMDFAVERHNRHLAEAEETKRKQLGEKLKPKGHLLLKKK</sequence>
<accession>A0A182RQG6</accession>